<organism evidence="1 2">
    <name type="scientific">Colletotrichum musicola</name>
    <dbReference type="NCBI Taxonomy" id="2175873"/>
    <lineage>
        <taxon>Eukaryota</taxon>
        <taxon>Fungi</taxon>
        <taxon>Dikarya</taxon>
        <taxon>Ascomycota</taxon>
        <taxon>Pezizomycotina</taxon>
        <taxon>Sordariomycetes</taxon>
        <taxon>Hypocreomycetidae</taxon>
        <taxon>Glomerellales</taxon>
        <taxon>Glomerellaceae</taxon>
        <taxon>Colletotrichum</taxon>
        <taxon>Colletotrichum orchidearum species complex</taxon>
    </lineage>
</organism>
<dbReference type="AlphaFoldDB" id="A0A8H6JL82"/>
<evidence type="ECO:0000313" key="2">
    <source>
        <dbReference type="Proteomes" id="UP000639643"/>
    </source>
</evidence>
<protein>
    <submittedName>
        <fullName evidence="1">Uncharacterized protein</fullName>
    </submittedName>
</protein>
<dbReference type="EMBL" id="WIGM01000722">
    <property type="protein sequence ID" value="KAF6814643.1"/>
    <property type="molecule type" value="Genomic_DNA"/>
</dbReference>
<name>A0A8H6JL82_9PEZI</name>
<gene>
    <name evidence="1" type="ORF">CMUS01_12598</name>
</gene>
<accession>A0A8H6JL82</accession>
<sequence>MNLNDVREYVVHYVGGCLKPESIDSLKEKFPQFAPLVGLMTAEGTSPNPRWRRGTYGEAPSVYRRFVKRVLEYAQRDELIRVVWAINKAWKDHQAELSEWSGGTRVDADSIINCSLELWDLPSDKNLAKLDRFKTVNPQFMPHSGPDMMNILDQKPRRMSAASVAISFLDSAFKRDAD</sequence>
<keyword evidence="2" id="KW-1185">Reference proteome</keyword>
<reference evidence="1" key="1">
    <citation type="journal article" date="2020" name="Phytopathology">
        <title>Genome Sequence Resources of Colletotrichum truncatum, C. plurivorum, C. musicola, and C. sojae: Four Species Pathogenic to Soybean (Glycine max).</title>
        <authorList>
            <person name="Rogerio F."/>
            <person name="Boufleur T.R."/>
            <person name="Ciampi-Guillardi M."/>
            <person name="Sukno S.A."/>
            <person name="Thon M.R."/>
            <person name="Massola Junior N.S."/>
            <person name="Baroncelli R."/>
        </authorList>
    </citation>
    <scope>NUCLEOTIDE SEQUENCE</scope>
    <source>
        <strain evidence="1">LFN0074</strain>
    </source>
</reference>
<comment type="caution">
    <text evidence="1">The sequence shown here is derived from an EMBL/GenBank/DDBJ whole genome shotgun (WGS) entry which is preliminary data.</text>
</comment>
<dbReference type="Proteomes" id="UP000639643">
    <property type="component" value="Unassembled WGS sequence"/>
</dbReference>
<proteinExistence type="predicted"/>
<evidence type="ECO:0000313" key="1">
    <source>
        <dbReference type="EMBL" id="KAF6814643.1"/>
    </source>
</evidence>